<dbReference type="EMBL" id="CP139487">
    <property type="protein sequence ID" value="WPU64596.1"/>
    <property type="molecule type" value="Genomic_DNA"/>
</dbReference>
<keyword evidence="1" id="KW-0472">Membrane</keyword>
<dbReference type="Proteomes" id="UP001324634">
    <property type="component" value="Chromosome"/>
</dbReference>
<evidence type="ECO:0000313" key="4">
    <source>
        <dbReference type="Proteomes" id="UP001324634"/>
    </source>
</evidence>
<reference evidence="3 4" key="1">
    <citation type="submission" date="2023-11" db="EMBL/GenBank/DDBJ databases">
        <title>Peredibacter starrii A3.12.</title>
        <authorList>
            <person name="Mitchell R.J."/>
        </authorList>
    </citation>
    <scope>NUCLEOTIDE SEQUENCE [LARGE SCALE GENOMIC DNA]</scope>
    <source>
        <strain evidence="3 4">A3.12</strain>
    </source>
</reference>
<dbReference type="RefSeq" id="WP_321393674.1">
    <property type="nucleotide sequence ID" value="NZ_CP139487.1"/>
</dbReference>
<keyword evidence="2" id="KW-0732">Signal</keyword>
<gene>
    <name evidence="3" type="ORF">SOO65_18030</name>
</gene>
<keyword evidence="4" id="KW-1185">Reference proteome</keyword>
<organism evidence="3 4">
    <name type="scientific">Peredibacter starrii</name>
    <dbReference type="NCBI Taxonomy" id="28202"/>
    <lineage>
        <taxon>Bacteria</taxon>
        <taxon>Pseudomonadati</taxon>
        <taxon>Bdellovibrionota</taxon>
        <taxon>Bacteriovoracia</taxon>
        <taxon>Bacteriovoracales</taxon>
        <taxon>Bacteriovoracaceae</taxon>
        <taxon>Peredibacter</taxon>
    </lineage>
</organism>
<feature type="chain" id="PRO_5043971299" description="Transmembrane protein" evidence="2">
    <location>
        <begin position="22"/>
        <end position="139"/>
    </location>
</feature>
<evidence type="ECO:0008006" key="5">
    <source>
        <dbReference type="Google" id="ProtNLM"/>
    </source>
</evidence>
<proteinExistence type="predicted"/>
<keyword evidence="1" id="KW-0812">Transmembrane</keyword>
<feature type="signal peptide" evidence="2">
    <location>
        <begin position="1"/>
        <end position="21"/>
    </location>
</feature>
<accession>A0AAX4HMX3</accession>
<dbReference type="KEGG" id="psti:SOO65_18030"/>
<protein>
    <recommendedName>
        <fullName evidence="5">Transmembrane protein</fullName>
    </recommendedName>
</protein>
<evidence type="ECO:0000256" key="1">
    <source>
        <dbReference type="SAM" id="Phobius"/>
    </source>
</evidence>
<name>A0AAX4HMX3_9BACT</name>
<dbReference type="AlphaFoldDB" id="A0AAX4HMX3"/>
<feature type="transmembrane region" description="Helical" evidence="1">
    <location>
        <begin position="77"/>
        <end position="99"/>
    </location>
</feature>
<evidence type="ECO:0000313" key="3">
    <source>
        <dbReference type="EMBL" id="WPU64596.1"/>
    </source>
</evidence>
<evidence type="ECO:0000256" key="2">
    <source>
        <dbReference type="SAM" id="SignalP"/>
    </source>
</evidence>
<keyword evidence="1" id="KW-1133">Transmembrane helix</keyword>
<sequence>MAFRTLGLCLLFLSISVVAHANRSPAVEDFVGIEIDQPEATPHASDTLFNLEQDMTKLEESRTNPPKPELVEPSKPWSAFSMLAVVLGVGLPTFVWLTIMGHLRKKATLESASNLEVLEKYRKERELAKQSEESTRKAS</sequence>